<dbReference type="EMBL" id="MBFS01000352">
    <property type="protein sequence ID" value="PVV02718.1"/>
    <property type="molecule type" value="Genomic_DNA"/>
</dbReference>
<feature type="region of interest" description="Disordered" evidence="4">
    <location>
        <begin position="1840"/>
        <end position="1894"/>
    </location>
</feature>
<reference evidence="6 7" key="1">
    <citation type="journal article" date="2018" name="MBio">
        <title>Comparative Genomics Reveals the Core Gene Toolbox for the Fungus-Insect Symbiosis.</title>
        <authorList>
            <person name="Wang Y."/>
            <person name="Stata M."/>
            <person name="Wang W."/>
            <person name="Stajich J.E."/>
            <person name="White M.M."/>
            <person name="Moncalvo J.M."/>
        </authorList>
    </citation>
    <scope>NUCLEOTIDE SEQUENCE [LARGE SCALE GENOMIC DNA]</scope>
    <source>
        <strain evidence="6 7">SC-DP-2</strain>
    </source>
</reference>
<comment type="caution">
    <text evidence="6">The sequence shown here is derived from an EMBL/GenBank/DDBJ whole genome shotgun (WGS) entry which is preliminary data.</text>
</comment>
<accession>A0A2T9ZDN7</accession>
<dbReference type="SMART" id="SM01302">
    <property type="entry name" value="Raptor_N"/>
    <property type="match status" value="1"/>
</dbReference>
<dbReference type="GO" id="GO:0005737">
    <property type="term" value="C:cytoplasm"/>
    <property type="evidence" value="ECO:0007669"/>
    <property type="project" value="TreeGrafter"/>
</dbReference>
<feature type="region of interest" description="Disordered" evidence="4">
    <location>
        <begin position="1098"/>
        <end position="1142"/>
    </location>
</feature>
<evidence type="ECO:0000256" key="1">
    <source>
        <dbReference type="ARBA" id="ARBA00009257"/>
    </source>
</evidence>
<feature type="compositionally biased region" description="Polar residues" evidence="4">
    <location>
        <begin position="852"/>
        <end position="872"/>
    </location>
</feature>
<dbReference type="InterPro" id="IPR036322">
    <property type="entry name" value="WD40_repeat_dom_sf"/>
</dbReference>
<keyword evidence="7" id="KW-1185">Reference proteome</keyword>
<dbReference type="GO" id="GO:0010506">
    <property type="term" value="P:regulation of autophagy"/>
    <property type="evidence" value="ECO:0007669"/>
    <property type="project" value="TreeGrafter"/>
</dbReference>
<dbReference type="Pfam" id="PF14538">
    <property type="entry name" value="Raptor_N"/>
    <property type="match status" value="1"/>
</dbReference>
<evidence type="ECO:0000256" key="4">
    <source>
        <dbReference type="SAM" id="MobiDB-lite"/>
    </source>
</evidence>
<evidence type="ECO:0000313" key="6">
    <source>
        <dbReference type="EMBL" id="PVV02718.1"/>
    </source>
</evidence>
<dbReference type="OrthoDB" id="10262360at2759"/>
<evidence type="ECO:0000256" key="3">
    <source>
        <dbReference type="ARBA" id="ARBA00022737"/>
    </source>
</evidence>
<dbReference type="GO" id="GO:0031931">
    <property type="term" value="C:TORC1 complex"/>
    <property type="evidence" value="ECO:0007669"/>
    <property type="project" value="InterPro"/>
</dbReference>
<dbReference type="InterPro" id="IPR029347">
    <property type="entry name" value="Raptor_N"/>
</dbReference>
<dbReference type="GO" id="GO:0009267">
    <property type="term" value="P:cellular response to starvation"/>
    <property type="evidence" value="ECO:0007669"/>
    <property type="project" value="TreeGrafter"/>
</dbReference>
<dbReference type="STRING" id="133381.A0A2T9ZDN7"/>
<feature type="region of interest" description="Disordered" evidence="4">
    <location>
        <begin position="1188"/>
        <end position="1239"/>
    </location>
</feature>
<dbReference type="PRINTS" id="PR01547">
    <property type="entry name" value="YEAST176DUF"/>
</dbReference>
<keyword evidence="3" id="KW-0677">Repeat</keyword>
<feature type="domain" description="Raptor N-terminal CASPase-like" evidence="5">
    <location>
        <begin position="43"/>
        <end position="218"/>
    </location>
</feature>
<dbReference type="GO" id="GO:0071230">
    <property type="term" value="P:cellular response to amino acid stimulus"/>
    <property type="evidence" value="ECO:0007669"/>
    <property type="project" value="TreeGrafter"/>
</dbReference>
<feature type="compositionally biased region" description="Polar residues" evidence="4">
    <location>
        <begin position="894"/>
        <end position="905"/>
    </location>
</feature>
<dbReference type="Gene3D" id="2.130.10.10">
    <property type="entry name" value="YVTN repeat-like/Quinoprotein amine dehydrogenase"/>
    <property type="match status" value="1"/>
</dbReference>
<feature type="compositionally biased region" description="Low complexity" evidence="4">
    <location>
        <begin position="1199"/>
        <end position="1213"/>
    </location>
</feature>
<dbReference type="InterPro" id="IPR001680">
    <property type="entry name" value="WD40_rpt"/>
</dbReference>
<dbReference type="GO" id="GO:0030307">
    <property type="term" value="P:positive regulation of cell growth"/>
    <property type="evidence" value="ECO:0007669"/>
    <property type="project" value="TreeGrafter"/>
</dbReference>
<sequence>MSSSEELYPDKDSEHNLVQNNIYNAPRSLALAQLQVEDWKNDKTRTSFIVVALCLNIGTEPPDLFRPEDTKMIETGIDPFEDIDETDPKLLDSSNYIEDEKGNTRFKTPIERIADNIIRAYSNISKAFDYKFALDPIFEEAHRVVTHARKQAREDRILFHYNGHGVPKPSDNGDVWLFNKSFSQYIPLSPMEISSWARSPTIYVWDIQNSEVVINAFHKAAKLKHAEVEMLYSIRYKKQHEKNPNEAPQNVRIPRELKEYFFQDFHFGPTKAGEKIPLVPGVPTDLFTACLTNPVETALRFYATQKGGILKELFDKNLDFPGNPRDRRTPLGELTWILTSITDSIAWDIFSRAKFRQLFRQDVMIASLCRNFILANRILHHYGCHTVSYPPFPPTHLHKQWEIWDLEVGNCVQQLPKLVKELSETPPEGVSNTETMSFSQDLTIHSYAYKQSNYFNNCLDAFNIWLHHAKWIVINHLSVINPLSSKPDEHQVEGRRVGGLRSLSLGPPSGLEPPKQLPVVLQVLLSQNYRHNALALLYNFLLLGPWAVDLIFAIGISPFIVKLLGTASNEITGLLILVWSKLVAGDPSCLVELLKNDGYRYFINYLGQTASQSAKLNPNSQSASNIANLNENSESTRPNTNILSIYKSFSHKFDLNNPQSSDPPFFDNLKNLNIVTTSAFFVLSMFCGINKSAQHAVYRDETLNYIIIHLQRPDDGSKELTQLKIWALLLLSNLLDDFLEAQWTALNYKERVNATKNSQESTYRTYSIVCDSTEYSRGNFQDLQEDQDSIEIRDISEILVSLSFHNNQGVRTAALNAIGSLLKGLNMLIDPQKTFEDPLIDKLVDLYYSKPKQPSENDSASFKSAKTGNQKSPDPRSKVLKLGTRSDLRPSFQEPFNQSRPNSLPISEPEVETNDVIYKVRSTEFLLWTNVMYLATDGSPMVRREVVNVLGKAVCTEYMLEMIRAVAIISIQESNPSNTDLIELIYPEGLKPRELNDKEFLEPTISTSSKSVSIELMLKVYKALLALSCDPHLDVSRSAMKVVDTLFQAFTRSAYFMLFSQSELSAHISSWAKKSNLSSFAPPTLTNQVFPSEEHLKKTKQVSSKSLSPAVPSIPKTKSSSNLTEPKTSVTRTHSFSKVCDAERSNSSHNILKASKLNSRALNLQQTVRSANLSAMAYQQQNFEIKEGKTPLKASKPKISISSGDESSSGYNSCTSNPNEMNDLNDRNQNSDSRNNEFEEELNRKQKLISRVGKVQTAWIIYSIKKLVSEICVSEIFDWEGSYFLESELLNSAQIETNDEILKKLERKRNLKSLVKISTSFSQNCFNKTWVNKRLVIPKHVFYGPTQIKFHPTVPHLIVATQDGRLNVIDYDSKTLISRYQILNTASEIYSPVKDIYLINPENRTMMMTVTDDGVANVYNGYAPSISKDGMAQHQSQLLENNFDLNKLSFVSPKLIMTFRAVPFSFPKRRIQQVTGAGGQIPGKYPSLETKISQTKSLKSGGSQIVSEQIEHKQSIGCGISSDFNQYKGYLFAGSESTRRTLVWNLETEQIVNSLTSKSVLDGITTVSSSKDGNMVVTGNFLGVLRIYDVRMAQSESLVQVLRNSRSDKIVASYYMDSIENRIYTASIDGRIVAYDTRMNKELFKFKKPSRKPSDNIIKLFKPQKRSVFLTACSNYTLNLYNSEGTKVGVYNSFEDQDLQNSLLSSIKSNFSMFGGGSEGSDYEYSDPSTKLNLGELVSNANDSTFDGVNGINSLVSSLNQVNHTNPHTKALENYSYLSVLDNLTTLSSNYDILSAGEAYSAEAKDYYSMISAYGYRPEAHNFPPEMTMNFTPADYLDPRLRHSNPNLPETSTNSQVSRLKPIKNIPIDLDRNEQNQKQKSISNTRVSSASGSSFLTEHDKFTHRLSANMESTYLNSRDPALQSMVSPKRLTSSSSAYTPTGILGSGYNKQASNGNINCSKGYSLPISMVSLDENSISALAFHPYIPTVAMALEDGSIYFCSSS</sequence>
<dbReference type="InterPro" id="IPR011989">
    <property type="entry name" value="ARM-like"/>
</dbReference>
<feature type="compositionally biased region" description="Polar residues" evidence="4">
    <location>
        <begin position="1878"/>
        <end position="1894"/>
    </location>
</feature>
<protein>
    <recommendedName>
        <fullName evidence="5">Raptor N-terminal CASPase-like domain-containing protein</fullName>
    </recommendedName>
</protein>
<dbReference type="Gene3D" id="1.25.10.10">
    <property type="entry name" value="Leucine-rich Repeat Variant"/>
    <property type="match status" value="1"/>
</dbReference>
<gene>
    <name evidence="6" type="ORF">BB560_002823</name>
</gene>
<organism evidence="6 7">
    <name type="scientific">Smittium megazygosporum</name>
    <dbReference type="NCBI Taxonomy" id="133381"/>
    <lineage>
        <taxon>Eukaryota</taxon>
        <taxon>Fungi</taxon>
        <taxon>Fungi incertae sedis</taxon>
        <taxon>Zoopagomycota</taxon>
        <taxon>Kickxellomycotina</taxon>
        <taxon>Harpellomycetes</taxon>
        <taxon>Harpellales</taxon>
        <taxon>Legeriomycetaceae</taxon>
        <taxon>Smittium</taxon>
    </lineage>
</organism>
<dbReference type="InterPro" id="IPR004083">
    <property type="entry name" value="Raptor"/>
</dbReference>
<keyword evidence="2" id="KW-0853">WD repeat</keyword>
<dbReference type="InterPro" id="IPR015943">
    <property type="entry name" value="WD40/YVTN_repeat-like_dom_sf"/>
</dbReference>
<dbReference type="SUPFAM" id="SSF48371">
    <property type="entry name" value="ARM repeat"/>
    <property type="match status" value="1"/>
</dbReference>
<dbReference type="GO" id="GO:0030674">
    <property type="term" value="F:protein-macromolecule adaptor activity"/>
    <property type="evidence" value="ECO:0007669"/>
    <property type="project" value="TreeGrafter"/>
</dbReference>
<feature type="compositionally biased region" description="Polar residues" evidence="4">
    <location>
        <begin position="1844"/>
        <end position="1858"/>
    </location>
</feature>
<evidence type="ECO:0000259" key="5">
    <source>
        <dbReference type="SMART" id="SM01302"/>
    </source>
</evidence>
<name>A0A2T9ZDN7_9FUNG</name>
<evidence type="ECO:0000256" key="2">
    <source>
        <dbReference type="ARBA" id="ARBA00022574"/>
    </source>
</evidence>
<dbReference type="SMART" id="SM00320">
    <property type="entry name" value="WD40"/>
    <property type="match status" value="4"/>
</dbReference>
<feature type="region of interest" description="Disordered" evidence="4">
    <location>
        <begin position="852"/>
        <end position="879"/>
    </location>
</feature>
<dbReference type="PANTHER" id="PTHR12848">
    <property type="entry name" value="REGULATORY-ASSOCIATED PROTEIN OF MTOR"/>
    <property type="match status" value="1"/>
</dbReference>
<dbReference type="PANTHER" id="PTHR12848:SF16">
    <property type="entry name" value="REGULATORY-ASSOCIATED PROTEIN OF MTOR"/>
    <property type="match status" value="1"/>
</dbReference>
<dbReference type="GO" id="GO:0031929">
    <property type="term" value="P:TOR signaling"/>
    <property type="evidence" value="ECO:0007669"/>
    <property type="project" value="InterPro"/>
</dbReference>
<feature type="region of interest" description="Disordered" evidence="4">
    <location>
        <begin position="888"/>
        <end position="907"/>
    </location>
</feature>
<dbReference type="InterPro" id="IPR016024">
    <property type="entry name" value="ARM-type_fold"/>
</dbReference>
<dbReference type="Proteomes" id="UP000245609">
    <property type="component" value="Unassembled WGS sequence"/>
</dbReference>
<comment type="similarity">
    <text evidence="1">Belongs to the WD repeat RAPTOR family.</text>
</comment>
<proteinExistence type="inferred from homology"/>
<feature type="compositionally biased region" description="Polar residues" evidence="4">
    <location>
        <begin position="1116"/>
        <end position="1136"/>
    </location>
</feature>
<evidence type="ECO:0000313" key="7">
    <source>
        <dbReference type="Proteomes" id="UP000245609"/>
    </source>
</evidence>
<dbReference type="SUPFAM" id="SSF50978">
    <property type="entry name" value="WD40 repeat-like"/>
    <property type="match status" value="1"/>
</dbReference>